<reference evidence="3" key="1">
    <citation type="submission" date="2017-02" db="EMBL/GenBank/DDBJ databases">
        <authorList>
            <person name="Regsiter A."/>
            <person name="William W."/>
        </authorList>
    </citation>
    <scope>NUCLEOTIDE SEQUENCE</scope>
    <source>
        <strain evidence="3">BdmA 4</strain>
    </source>
</reference>
<dbReference type="Pfam" id="PF13343">
    <property type="entry name" value="SBP_bac_6"/>
    <property type="match status" value="1"/>
</dbReference>
<dbReference type="CDD" id="cd13544">
    <property type="entry name" value="PBP2_Fbp_like_1"/>
    <property type="match status" value="1"/>
</dbReference>
<dbReference type="PANTHER" id="PTHR30006:SF2">
    <property type="entry name" value="ABC TRANSPORTER SUBSTRATE-BINDING PROTEIN"/>
    <property type="match status" value="1"/>
</dbReference>
<evidence type="ECO:0008006" key="4">
    <source>
        <dbReference type="Google" id="ProtNLM"/>
    </source>
</evidence>
<dbReference type="PANTHER" id="PTHR30006">
    <property type="entry name" value="THIAMINE-BINDING PERIPLASMIC PROTEIN-RELATED"/>
    <property type="match status" value="1"/>
</dbReference>
<dbReference type="PROSITE" id="PS00430">
    <property type="entry name" value="TONB_DEPENDENT_REC_1"/>
    <property type="match status" value="1"/>
</dbReference>
<feature type="chain" id="PRO_5018249613" description="Extracellular solute-binding protein family 1" evidence="2">
    <location>
        <begin position="20"/>
        <end position="340"/>
    </location>
</feature>
<sequence>MKKFLALLCALLATVSVFAKGAQDDTVVVYAALDEKTANELAAAFKEATGLNAEIALQIEEAGTIAARIKAESTHPRADVFIGGNSNFHTDLASGGYLEKYTSPVVKEAKIDSSFMDPDGYWTGWYLGALCLIYNNRLYEQKVKPLGLNPPSTWDDLLNPVYKNQVIASNPATTGGAYLMLCAQIFRLGSESAGFDYIRKLNPNVAQYTKGANGSIPLVAQGEAMVGFAWGHDALKQKMQGNLPITVVFPKDTGFEIGCGSILKGAPHADAAKKFIDFLLSPQAGKINAKNGFRYPVRADVEMPAGVPPFDQLKLAPWDLKAAAVNVDRWKKQWSEITGK</sequence>
<dbReference type="Gene3D" id="3.40.190.10">
    <property type="entry name" value="Periplasmic binding protein-like II"/>
    <property type="match status" value="2"/>
</dbReference>
<evidence type="ECO:0000313" key="3">
    <source>
        <dbReference type="EMBL" id="SLM18638.1"/>
    </source>
</evidence>
<dbReference type="InterPro" id="IPR026045">
    <property type="entry name" value="Ferric-bd"/>
</dbReference>
<proteinExistence type="predicted"/>
<name>A0A3P3XQP7_9SPIR</name>
<protein>
    <recommendedName>
        <fullName evidence="4">Extracellular solute-binding protein family 1</fullName>
    </recommendedName>
</protein>
<organism evidence="3">
    <name type="scientific">uncultured spirochete</name>
    <dbReference type="NCBI Taxonomy" id="156406"/>
    <lineage>
        <taxon>Bacteria</taxon>
        <taxon>Pseudomonadati</taxon>
        <taxon>Spirochaetota</taxon>
        <taxon>Spirochaetia</taxon>
        <taxon>Spirochaetales</taxon>
        <taxon>environmental samples</taxon>
    </lineage>
</organism>
<feature type="signal peptide" evidence="2">
    <location>
        <begin position="1"/>
        <end position="19"/>
    </location>
</feature>
<gene>
    <name evidence="3" type="ORF">SPIRO4BDMA_50153</name>
</gene>
<dbReference type="InterPro" id="IPR010916">
    <property type="entry name" value="TonB_box_CS"/>
</dbReference>
<dbReference type="GO" id="GO:0030288">
    <property type="term" value="C:outer membrane-bounded periplasmic space"/>
    <property type="evidence" value="ECO:0007669"/>
    <property type="project" value="TreeGrafter"/>
</dbReference>
<evidence type="ECO:0000256" key="1">
    <source>
        <dbReference type="ARBA" id="ARBA00022729"/>
    </source>
</evidence>
<dbReference type="GO" id="GO:0030976">
    <property type="term" value="F:thiamine pyrophosphate binding"/>
    <property type="evidence" value="ECO:0007669"/>
    <property type="project" value="TreeGrafter"/>
</dbReference>
<dbReference type="GO" id="GO:0015888">
    <property type="term" value="P:thiamine transport"/>
    <property type="evidence" value="ECO:0007669"/>
    <property type="project" value="TreeGrafter"/>
</dbReference>
<dbReference type="PIRSF" id="PIRSF002825">
    <property type="entry name" value="CfbpA"/>
    <property type="match status" value="1"/>
</dbReference>
<accession>A0A3P3XQP7</accession>
<keyword evidence="1 2" id="KW-0732">Signal</keyword>
<dbReference type="SUPFAM" id="SSF53850">
    <property type="entry name" value="Periplasmic binding protein-like II"/>
    <property type="match status" value="1"/>
</dbReference>
<dbReference type="AlphaFoldDB" id="A0A3P3XQP7"/>
<dbReference type="EMBL" id="FWDO01000005">
    <property type="protein sequence ID" value="SLM18638.1"/>
    <property type="molecule type" value="Genomic_DNA"/>
</dbReference>
<evidence type="ECO:0000256" key="2">
    <source>
        <dbReference type="SAM" id="SignalP"/>
    </source>
</evidence>
<dbReference type="GO" id="GO:0030975">
    <property type="term" value="F:thiamine binding"/>
    <property type="evidence" value="ECO:0007669"/>
    <property type="project" value="TreeGrafter"/>
</dbReference>